<dbReference type="PIRSF" id="PIRSF005962">
    <property type="entry name" value="Pept_M20D_amidohydro"/>
    <property type="match status" value="1"/>
</dbReference>
<evidence type="ECO:0000259" key="1">
    <source>
        <dbReference type="Pfam" id="PF07687"/>
    </source>
</evidence>
<dbReference type="SUPFAM" id="SSF53187">
    <property type="entry name" value="Zn-dependent exopeptidases"/>
    <property type="match status" value="1"/>
</dbReference>
<dbReference type="Gene3D" id="3.30.70.360">
    <property type="match status" value="1"/>
</dbReference>
<dbReference type="InterPro" id="IPR002933">
    <property type="entry name" value="Peptidase_M20"/>
</dbReference>
<feature type="domain" description="Peptidase M20 dimerisation" evidence="1">
    <location>
        <begin position="190"/>
        <end position="273"/>
    </location>
</feature>
<dbReference type="EMBL" id="UINC01001582">
    <property type="protein sequence ID" value="SUZ84116.1"/>
    <property type="molecule type" value="Genomic_DNA"/>
</dbReference>
<dbReference type="PANTHER" id="PTHR11014">
    <property type="entry name" value="PEPTIDASE M20 FAMILY MEMBER"/>
    <property type="match status" value="1"/>
</dbReference>
<dbReference type="NCBIfam" id="TIGR01891">
    <property type="entry name" value="amidohydrolases"/>
    <property type="match status" value="1"/>
</dbReference>
<dbReference type="SUPFAM" id="SSF55031">
    <property type="entry name" value="Bacterial exopeptidase dimerisation domain"/>
    <property type="match status" value="1"/>
</dbReference>
<dbReference type="InterPro" id="IPR017439">
    <property type="entry name" value="Amidohydrolase"/>
</dbReference>
<dbReference type="PANTHER" id="PTHR11014:SF63">
    <property type="entry name" value="METALLOPEPTIDASE, PUTATIVE (AFU_ORTHOLOGUE AFUA_6G09600)-RELATED"/>
    <property type="match status" value="1"/>
</dbReference>
<protein>
    <recommendedName>
        <fullName evidence="1">Peptidase M20 dimerisation domain-containing protein</fullName>
    </recommendedName>
</protein>
<dbReference type="CDD" id="cd03886">
    <property type="entry name" value="M20_Acy1"/>
    <property type="match status" value="1"/>
</dbReference>
<dbReference type="Gene3D" id="3.40.630.10">
    <property type="entry name" value="Zn peptidases"/>
    <property type="match status" value="1"/>
</dbReference>
<dbReference type="AlphaFoldDB" id="A0A381QXG2"/>
<accession>A0A381QXG2</accession>
<evidence type="ECO:0000313" key="2">
    <source>
        <dbReference type="EMBL" id="SUZ84116.1"/>
    </source>
</evidence>
<sequence>MYEQLLTGARELQAQTVAMRREIHQEPELGLDLPQTRATVLDGLSGLDVEIHQSQATTGLVAILRGARPGPNILLRGDMDALPMSEDTGLPYASQAPGRMHACGHDAHTAMLASAAHLLSERAENISGNVLFMFQPGEEGYGGAKIMLDEGVLEAGEKPDSVFALHVAPELPSGVIGCRSGPILAAADTVHGRIIGRGGHGSMPHNAADPVPIACEVVQAIQTLVTRQFSVFDPVVATVGRIQAGTTNNVIPESAELDITLRSLSEDTRERLASGVCGLVEQIPVAHGLQGEVKLKRGYPPTINHAAGAEVVAKAAKALLGEEGYRLMPDPFMASEDFSYLLQRYNGAFAFLGVAPPGTEGKAAPCHSNHMLVDEDAMAVGVAMHAAIVLTCLDGSV</sequence>
<dbReference type="InterPro" id="IPR036264">
    <property type="entry name" value="Bact_exopeptidase_dim_dom"/>
</dbReference>
<gene>
    <name evidence="2" type="ORF">METZ01_LOCUS36970</name>
</gene>
<proteinExistence type="predicted"/>
<dbReference type="Pfam" id="PF07687">
    <property type="entry name" value="M20_dimer"/>
    <property type="match status" value="1"/>
</dbReference>
<dbReference type="GO" id="GO:0016787">
    <property type="term" value="F:hydrolase activity"/>
    <property type="evidence" value="ECO:0007669"/>
    <property type="project" value="InterPro"/>
</dbReference>
<name>A0A381QXG2_9ZZZZ</name>
<dbReference type="InterPro" id="IPR011650">
    <property type="entry name" value="Peptidase_M20_dimer"/>
</dbReference>
<reference evidence="2" key="1">
    <citation type="submission" date="2018-05" db="EMBL/GenBank/DDBJ databases">
        <authorList>
            <person name="Lanie J.A."/>
            <person name="Ng W.-L."/>
            <person name="Kazmierczak K.M."/>
            <person name="Andrzejewski T.M."/>
            <person name="Davidsen T.M."/>
            <person name="Wayne K.J."/>
            <person name="Tettelin H."/>
            <person name="Glass J.I."/>
            <person name="Rusch D."/>
            <person name="Podicherti R."/>
            <person name="Tsui H.-C.T."/>
            <person name="Winkler M.E."/>
        </authorList>
    </citation>
    <scope>NUCLEOTIDE SEQUENCE</scope>
</reference>
<dbReference type="Pfam" id="PF01546">
    <property type="entry name" value="Peptidase_M20"/>
    <property type="match status" value="1"/>
</dbReference>
<organism evidence="2">
    <name type="scientific">marine metagenome</name>
    <dbReference type="NCBI Taxonomy" id="408172"/>
    <lineage>
        <taxon>unclassified sequences</taxon>
        <taxon>metagenomes</taxon>
        <taxon>ecological metagenomes</taxon>
    </lineage>
</organism>